<dbReference type="Proteomes" id="UP000689195">
    <property type="component" value="Unassembled WGS sequence"/>
</dbReference>
<evidence type="ECO:0000313" key="1">
    <source>
        <dbReference type="EMBL" id="CAD8147234.1"/>
    </source>
</evidence>
<gene>
    <name evidence="1" type="ORF">PPENT_87.1.T0160275</name>
</gene>
<evidence type="ECO:0000313" key="2">
    <source>
        <dbReference type="Proteomes" id="UP000689195"/>
    </source>
</evidence>
<proteinExistence type="predicted"/>
<name>A0A8S1T817_9CILI</name>
<keyword evidence="2" id="KW-1185">Reference proteome</keyword>
<sequence length="100" mass="12119">MYQLRLHKFLETQNMYKHNKMKTIKNGSELQDANAVIIIKKRKNYILSKLYPYYYLRYVSILLEYINVHEIKSFLDEINKQNSKIGHKKNNFDILYALIC</sequence>
<dbReference type="AlphaFoldDB" id="A0A8S1T817"/>
<reference evidence="1" key="1">
    <citation type="submission" date="2021-01" db="EMBL/GenBank/DDBJ databases">
        <authorList>
            <consortium name="Genoscope - CEA"/>
            <person name="William W."/>
        </authorList>
    </citation>
    <scope>NUCLEOTIDE SEQUENCE</scope>
</reference>
<dbReference type="EMBL" id="CAJJDO010000016">
    <property type="protein sequence ID" value="CAD8147234.1"/>
    <property type="molecule type" value="Genomic_DNA"/>
</dbReference>
<comment type="caution">
    <text evidence="1">The sequence shown here is derived from an EMBL/GenBank/DDBJ whole genome shotgun (WGS) entry which is preliminary data.</text>
</comment>
<organism evidence="1 2">
    <name type="scientific">Paramecium pentaurelia</name>
    <dbReference type="NCBI Taxonomy" id="43138"/>
    <lineage>
        <taxon>Eukaryota</taxon>
        <taxon>Sar</taxon>
        <taxon>Alveolata</taxon>
        <taxon>Ciliophora</taxon>
        <taxon>Intramacronucleata</taxon>
        <taxon>Oligohymenophorea</taxon>
        <taxon>Peniculida</taxon>
        <taxon>Parameciidae</taxon>
        <taxon>Paramecium</taxon>
    </lineage>
</organism>
<protein>
    <submittedName>
        <fullName evidence="1">Uncharacterized protein</fullName>
    </submittedName>
</protein>
<accession>A0A8S1T817</accession>